<dbReference type="PANTHER" id="PTHR46114">
    <property type="entry name" value="APPLE DOMAIN-CONTAINING PROTEIN"/>
    <property type="match status" value="1"/>
</dbReference>
<dbReference type="PANTHER" id="PTHR46114:SF1">
    <property type="entry name" value="ZAD DOMAIN-CONTAINING PROTEIN"/>
    <property type="match status" value="1"/>
</dbReference>
<dbReference type="EMBL" id="JABFTP020000185">
    <property type="protein sequence ID" value="KAL3287094.1"/>
    <property type="molecule type" value="Genomic_DNA"/>
</dbReference>
<gene>
    <name evidence="1" type="ORF">HHI36_001578</name>
</gene>
<protein>
    <submittedName>
        <fullName evidence="1">Uncharacterized protein</fullName>
    </submittedName>
</protein>
<proteinExistence type="predicted"/>
<organism evidence="1 2">
    <name type="scientific">Cryptolaemus montrouzieri</name>
    <dbReference type="NCBI Taxonomy" id="559131"/>
    <lineage>
        <taxon>Eukaryota</taxon>
        <taxon>Metazoa</taxon>
        <taxon>Ecdysozoa</taxon>
        <taxon>Arthropoda</taxon>
        <taxon>Hexapoda</taxon>
        <taxon>Insecta</taxon>
        <taxon>Pterygota</taxon>
        <taxon>Neoptera</taxon>
        <taxon>Endopterygota</taxon>
        <taxon>Coleoptera</taxon>
        <taxon>Polyphaga</taxon>
        <taxon>Cucujiformia</taxon>
        <taxon>Coccinelloidea</taxon>
        <taxon>Coccinellidae</taxon>
        <taxon>Scymninae</taxon>
        <taxon>Scymnini</taxon>
        <taxon>Cryptolaemus</taxon>
    </lineage>
</organism>
<accession>A0ABD2P8C6</accession>
<name>A0ABD2P8C6_9CUCU</name>
<comment type="caution">
    <text evidence="1">The sequence shown here is derived from an EMBL/GenBank/DDBJ whole genome shotgun (WGS) entry which is preliminary data.</text>
</comment>
<evidence type="ECO:0000313" key="2">
    <source>
        <dbReference type="Proteomes" id="UP001516400"/>
    </source>
</evidence>
<evidence type="ECO:0000313" key="1">
    <source>
        <dbReference type="EMBL" id="KAL3287094.1"/>
    </source>
</evidence>
<dbReference type="Proteomes" id="UP001516400">
    <property type="component" value="Unassembled WGS sequence"/>
</dbReference>
<keyword evidence="2" id="KW-1185">Reference proteome</keyword>
<dbReference type="AlphaFoldDB" id="A0ABD2P8C6"/>
<sequence length="99" mass="11721">MRQGFRLRRENVVEIPLVPIEKVLLPPLHIKLGIVKNFIKALDPEDNAFNELKRIFPRLSGMKIKESLCETIYVPINLTHSIFNTYFFELFYYRHTQGT</sequence>
<reference evidence="1 2" key="1">
    <citation type="journal article" date="2021" name="BMC Biol.">
        <title>Horizontally acquired antibacterial genes associated with adaptive radiation of ladybird beetles.</title>
        <authorList>
            <person name="Li H.S."/>
            <person name="Tang X.F."/>
            <person name="Huang Y.H."/>
            <person name="Xu Z.Y."/>
            <person name="Chen M.L."/>
            <person name="Du X.Y."/>
            <person name="Qiu B.Y."/>
            <person name="Chen P.T."/>
            <person name="Zhang W."/>
            <person name="Slipinski A."/>
            <person name="Escalona H.E."/>
            <person name="Waterhouse R.M."/>
            <person name="Zwick A."/>
            <person name="Pang H."/>
        </authorList>
    </citation>
    <scope>NUCLEOTIDE SEQUENCE [LARGE SCALE GENOMIC DNA]</scope>
    <source>
        <strain evidence="1">SYSU2018</strain>
    </source>
</reference>